<organism evidence="1 2">
    <name type="scientific">Natronorubrum thiooxidans</name>
    <dbReference type="NCBI Taxonomy" id="308853"/>
    <lineage>
        <taxon>Archaea</taxon>
        <taxon>Methanobacteriati</taxon>
        <taxon>Methanobacteriota</taxon>
        <taxon>Stenosarchaea group</taxon>
        <taxon>Halobacteria</taxon>
        <taxon>Halobacteriales</taxon>
        <taxon>Natrialbaceae</taxon>
        <taxon>Natronorubrum</taxon>
    </lineage>
</organism>
<gene>
    <name evidence="1" type="ORF">SAMN05421752_102242</name>
</gene>
<dbReference type="Proteomes" id="UP000185936">
    <property type="component" value="Unassembled WGS sequence"/>
</dbReference>
<keyword evidence="2" id="KW-1185">Reference proteome</keyword>
<proteinExistence type="predicted"/>
<evidence type="ECO:0000313" key="1">
    <source>
        <dbReference type="EMBL" id="SIR75037.1"/>
    </source>
</evidence>
<dbReference type="EMBL" id="FTNR01000002">
    <property type="protein sequence ID" value="SIR75037.1"/>
    <property type="molecule type" value="Genomic_DNA"/>
</dbReference>
<evidence type="ECO:0000313" key="2">
    <source>
        <dbReference type="Proteomes" id="UP000185936"/>
    </source>
</evidence>
<protein>
    <submittedName>
        <fullName evidence="1">Uncharacterized protein</fullName>
    </submittedName>
</protein>
<dbReference type="AlphaFoldDB" id="A0A1N7DGZ2"/>
<accession>A0A1N7DGZ2</accession>
<sequence>MSHSSHALDGGAVPTGLETPAMAVVVRDCAGSMGAE</sequence>
<reference evidence="2" key="1">
    <citation type="submission" date="2017-01" db="EMBL/GenBank/DDBJ databases">
        <authorList>
            <person name="Varghese N."/>
            <person name="Submissions S."/>
        </authorList>
    </citation>
    <scope>NUCLEOTIDE SEQUENCE [LARGE SCALE GENOMIC DNA]</scope>
    <source>
        <strain evidence="2">type strain: HArc-</strain>
    </source>
</reference>
<name>A0A1N7DGZ2_9EURY</name>